<organism evidence="1 2">
    <name type="scientific">Xanthocytophaga flava</name>
    <dbReference type="NCBI Taxonomy" id="3048013"/>
    <lineage>
        <taxon>Bacteria</taxon>
        <taxon>Pseudomonadati</taxon>
        <taxon>Bacteroidota</taxon>
        <taxon>Cytophagia</taxon>
        <taxon>Cytophagales</taxon>
        <taxon>Rhodocytophagaceae</taxon>
        <taxon>Xanthocytophaga</taxon>
    </lineage>
</organism>
<accession>A0ABT7CVR5</accession>
<comment type="caution">
    <text evidence="1">The sequence shown here is derived from an EMBL/GenBank/DDBJ whole genome shotgun (WGS) entry which is preliminary data.</text>
</comment>
<name>A0ABT7CVR5_9BACT</name>
<sequence length="153" mass="17380">MNWRNKYILAIGLYWSFLITILGQTPFSAEVTYAGESEPGTVVLNVTSYGRGKAALQKAEKMAFETILFRGVPGSSQTQPLVQNETQARQEHARYFEDLLTNEHYRSFLMQAEPIARASHKAGQKRMSVKIKINIVALRQHMEQQGVIQKFGF</sequence>
<proteinExistence type="predicted"/>
<protein>
    <submittedName>
        <fullName evidence="1">Uncharacterized protein</fullName>
    </submittedName>
</protein>
<evidence type="ECO:0000313" key="2">
    <source>
        <dbReference type="Proteomes" id="UP001228581"/>
    </source>
</evidence>
<keyword evidence="2" id="KW-1185">Reference proteome</keyword>
<dbReference type="Proteomes" id="UP001228581">
    <property type="component" value="Unassembled WGS sequence"/>
</dbReference>
<evidence type="ECO:0000313" key="1">
    <source>
        <dbReference type="EMBL" id="MDJ1496689.1"/>
    </source>
</evidence>
<dbReference type="EMBL" id="JASJOT010000024">
    <property type="protein sequence ID" value="MDJ1496689.1"/>
    <property type="molecule type" value="Genomic_DNA"/>
</dbReference>
<dbReference type="RefSeq" id="WP_314001710.1">
    <property type="nucleotide sequence ID" value="NZ_JASJOR010000022.1"/>
</dbReference>
<reference evidence="1 2" key="1">
    <citation type="submission" date="2023-05" db="EMBL/GenBank/DDBJ databases">
        <authorList>
            <person name="Zhang X."/>
        </authorList>
    </citation>
    <scope>NUCLEOTIDE SEQUENCE [LARGE SCALE GENOMIC DNA]</scope>
    <source>
        <strain evidence="1 2">DM2B3-1</strain>
    </source>
</reference>
<gene>
    <name evidence="1" type="ORF">QNI19_27395</name>
</gene>